<dbReference type="InterPro" id="IPR050469">
    <property type="entry name" value="Diguanylate_Cyclase"/>
</dbReference>
<dbReference type="Gene3D" id="3.30.450.40">
    <property type="match status" value="1"/>
</dbReference>
<dbReference type="SUPFAM" id="SSF55781">
    <property type="entry name" value="GAF domain-like"/>
    <property type="match status" value="1"/>
</dbReference>
<reference evidence="4 5" key="1">
    <citation type="submission" date="2020-09" db="EMBL/GenBank/DDBJ databases">
        <title>Marinomonas sp. nov., isolated from the cysticercosis algae of Qingdao, China.</title>
        <authorList>
            <person name="Sun X."/>
        </authorList>
    </citation>
    <scope>NUCLEOTIDE SEQUENCE [LARGE SCALE GENOMIC DNA]</scope>
    <source>
        <strain evidence="4 5">SM2066</strain>
    </source>
</reference>
<dbReference type="InterPro" id="IPR003018">
    <property type="entry name" value="GAF"/>
</dbReference>
<evidence type="ECO:0000313" key="5">
    <source>
        <dbReference type="Proteomes" id="UP000604161"/>
    </source>
</evidence>
<dbReference type="InterPro" id="IPR029787">
    <property type="entry name" value="Nucleotide_cyclase"/>
</dbReference>
<evidence type="ECO:0000313" key="4">
    <source>
        <dbReference type="EMBL" id="MBD5770726.1"/>
    </source>
</evidence>
<dbReference type="PANTHER" id="PTHR45138:SF9">
    <property type="entry name" value="DIGUANYLATE CYCLASE DGCM-RELATED"/>
    <property type="match status" value="1"/>
</dbReference>
<keyword evidence="5" id="KW-1185">Reference proteome</keyword>
<gene>
    <name evidence="4" type="ORF">IF202_06650</name>
</gene>
<evidence type="ECO:0000256" key="1">
    <source>
        <dbReference type="ARBA" id="ARBA00012528"/>
    </source>
</evidence>
<dbReference type="Proteomes" id="UP000604161">
    <property type="component" value="Unassembled WGS sequence"/>
</dbReference>
<dbReference type="Pfam" id="PF00990">
    <property type="entry name" value="GGDEF"/>
    <property type="match status" value="1"/>
</dbReference>
<accession>A0ABR8NXF2</accession>
<dbReference type="PROSITE" id="PS50887">
    <property type="entry name" value="GGDEF"/>
    <property type="match status" value="1"/>
</dbReference>
<dbReference type="SMART" id="SM00267">
    <property type="entry name" value="GGDEF"/>
    <property type="match status" value="1"/>
</dbReference>
<dbReference type="PANTHER" id="PTHR45138">
    <property type="entry name" value="REGULATORY COMPONENTS OF SENSORY TRANSDUCTION SYSTEM"/>
    <property type="match status" value="1"/>
</dbReference>
<feature type="domain" description="GGDEF" evidence="3">
    <location>
        <begin position="329"/>
        <end position="463"/>
    </location>
</feature>
<dbReference type="EC" id="2.7.7.65" evidence="1"/>
<dbReference type="InterPro" id="IPR043128">
    <property type="entry name" value="Rev_trsase/Diguanyl_cyclase"/>
</dbReference>
<proteinExistence type="predicted"/>
<dbReference type="Pfam" id="PF13185">
    <property type="entry name" value="GAF_2"/>
    <property type="match status" value="1"/>
</dbReference>
<dbReference type="Gene3D" id="3.30.70.270">
    <property type="match status" value="1"/>
</dbReference>
<dbReference type="RefSeq" id="WP_191594106.1">
    <property type="nucleotide sequence ID" value="NZ_JACYFC010000002.1"/>
</dbReference>
<dbReference type="NCBIfam" id="TIGR00254">
    <property type="entry name" value="GGDEF"/>
    <property type="match status" value="1"/>
</dbReference>
<name>A0ABR8NXF2_9GAMM</name>
<sequence length="470" mass="52101">MEHNVKSDIKLEDILNTTPIAVGWSNVSSDRVEYINKSFNLLFGFNLEDLPDIGTWCLRVSHDAGFYHNVIEPWICSSDGNSSTEDLKTQLLCKDGSVRQVSMSFSTVGEKRLWYFNDVTDYWVVEKRLRTQSNMLEMVAKSSALKDILNVIVKQIQLESSDSLCSVLLFDKTEQCLRLGAAPDLPDFYNAAVDGIAVGANIGSCGAAAYSGKRVIVEDIATHKNWAPFTQVAQEADVAACWSDPIMSSKGDLLGTFAIYKRVPSSPTEKDFELINFASNLVCIAIESFKGQEELEKRAYYDHLTGLANRGSFFQQCESILNKTLLDDTPLSIVMMDVDHFKNINDAYGHKAGDSVLKKLAEVSQSVLRQDDLIARIGGEEFAILLPSTKEEGAIRVAEKLRVAIEKSMVLSPENQKIYLTVSLGVAYKNSGYCSVDELLSQADKALYQSKDAGRNCVLSLECHGRKSLF</sequence>
<dbReference type="SMART" id="SM00065">
    <property type="entry name" value="GAF"/>
    <property type="match status" value="1"/>
</dbReference>
<evidence type="ECO:0000259" key="3">
    <source>
        <dbReference type="PROSITE" id="PS50887"/>
    </source>
</evidence>
<evidence type="ECO:0000256" key="2">
    <source>
        <dbReference type="ARBA" id="ARBA00034247"/>
    </source>
</evidence>
<dbReference type="InterPro" id="IPR035965">
    <property type="entry name" value="PAS-like_dom_sf"/>
</dbReference>
<protein>
    <recommendedName>
        <fullName evidence="1">diguanylate cyclase</fullName>
        <ecNumber evidence="1">2.7.7.65</ecNumber>
    </recommendedName>
</protein>
<dbReference type="EMBL" id="JACYFC010000002">
    <property type="protein sequence ID" value="MBD5770726.1"/>
    <property type="molecule type" value="Genomic_DNA"/>
</dbReference>
<comment type="caution">
    <text evidence="4">The sequence shown here is derived from an EMBL/GenBank/DDBJ whole genome shotgun (WGS) entry which is preliminary data.</text>
</comment>
<dbReference type="InterPro" id="IPR029016">
    <property type="entry name" value="GAF-like_dom_sf"/>
</dbReference>
<organism evidence="4 5">
    <name type="scientific">Marinomonas colpomeniae</name>
    <dbReference type="NCBI Taxonomy" id="2774408"/>
    <lineage>
        <taxon>Bacteria</taxon>
        <taxon>Pseudomonadati</taxon>
        <taxon>Pseudomonadota</taxon>
        <taxon>Gammaproteobacteria</taxon>
        <taxon>Oceanospirillales</taxon>
        <taxon>Oceanospirillaceae</taxon>
        <taxon>Marinomonas</taxon>
    </lineage>
</organism>
<dbReference type="Gene3D" id="3.30.450.20">
    <property type="entry name" value="PAS domain"/>
    <property type="match status" value="1"/>
</dbReference>
<dbReference type="CDD" id="cd01949">
    <property type="entry name" value="GGDEF"/>
    <property type="match status" value="1"/>
</dbReference>
<dbReference type="SUPFAM" id="SSF55785">
    <property type="entry name" value="PYP-like sensor domain (PAS domain)"/>
    <property type="match status" value="1"/>
</dbReference>
<dbReference type="SUPFAM" id="SSF55073">
    <property type="entry name" value="Nucleotide cyclase"/>
    <property type="match status" value="1"/>
</dbReference>
<dbReference type="InterPro" id="IPR000160">
    <property type="entry name" value="GGDEF_dom"/>
</dbReference>
<comment type="catalytic activity">
    <reaction evidence="2">
        <text>2 GTP = 3',3'-c-di-GMP + 2 diphosphate</text>
        <dbReference type="Rhea" id="RHEA:24898"/>
        <dbReference type="ChEBI" id="CHEBI:33019"/>
        <dbReference type="ChEBI" id="CHEBI:37565"/>
        <dbReference type="ChEBI" id="CHEBI:58805"/>
        <dbReference type="EC" id="2.7.7.65"/>
    </reaction>
</comment>